<dbReference type="InterPro" id="IPR020362">
    <property type="entry name" value="Tail_accessory_Gp4"/>
</dbReference>
<feature type="region of interest" description="Disordered" evidence="1">
    <location>
        <begin position="130"/>
        <end position="155"/>
    </location>
</feature>
<organism evidence="2 3">
    <name type="scientific">Escherichia phage C130_2</name>
    <dbReference type="NCBI Taxonomy" id="2234093"/>
    <lineage>
        <taxon>Viruses</taxon>
        <taxon>Duplodnaviria</taxon>
        <taxon>Heunggongvirae</taxon>
        <taxon>Uroviricota</taxon>
        <taxon>Caudoviricetes</taxon>
        <taxon>Hungariovirus</taxon>
        <taxon>Hungariovirus C1302</taxon>
    </lineage>
</organism>
<dbReference type="Proteomes" id="UP000266204">
    <property type="component" value="Segment"/>
</dbReference>
<keyword evidence="3" id="KW-1185">Reference proteome</keyword>
<reference evidence="2 3" key="1">
    <citation type="journal article" date="2018" name="Arch. Virol.">
        <title>Complete genome sequence of C130_2, a novel myovirus infecting pathogenic Escherichia coli and Shigella strains.</title>
        <authorList>
            <person name="Svab D."/>
            <person name="Falgenhauer L."/>
            <person name="Rohde M."/>
            <person name="Chakraborty T."/>
            <person name="Toth I."/>
        </authorList>
    </citation>
    <scope>NUCLEOTIDE SEQUENCE [LARGE SCALE GENOMIC DNA]</scope>
</reference>
<dbReference type="Gene3D" id="1.10.3230.20">
    <property type="entry name" value="P22 tail accessory factor (Gp4)"/>
    <property type="match status" value="1"/>
</dbReference>
<accession>A0A384ZRS1</accession>
<sequence>MATLQKQEFVNFAMRKAGFSGDTMLNPADEEQKRDALIDLEAYMTEFHNERKQNNEPVTPYIFAPSLDELDGSDDSGLDLNYLSAIGYQIAMRALDDAQRPVPSGLAKRADRAMKALLMTLWVPTPLKRRNDMPTGDGNRPYWPAGRFYNDGSGK</sequence>
<evidence type="ECO:0000256" key="1">
    <source>
        <dbReference type="SAM" id="MobiDB-lite"/>
    </source>
</evidence>
<evidence type="ECO:0000313" key="2">
    <source>
        <dbReference type="EMBL" id="AXC34338.1"/>
    </source>
</evidence>
<name>A0A384ZRS1_9CAUD</name>
<proteinExistence type="predicted"/>
<dbReference type="EMBL" id="MH363708">
    <property type="protein sequence ID" value="AXC34338.1"/>
    <property type="molecule type" value="Genomic_DNA"/>
</dbReference>
<evidence type="ECO:0000313" key="3">
    <source>
        <dbReference type="Proteomes" id="UP000266204"/>
    </source>
</evidence>
<dbReference type="Pfam" id="PF11650">
    <property type="entry name" value="P22_Tail-4"/>
    <property type="match status" value="1"/>
</dbReference>
<gene>
    <name evidence="2" type="ORF">1302_0028</name>
</gene>
<protein>
    <submittedName>
        <fullName evidence="2">DNA stabilization</fullName>
    </submittedName>
</protein>
<dbReference type="InterPro" id="IPR038258">
    <property type="entry name" value="Gp4_sf"/>
</dbReference>